<protein>
    <submittedName>
        <fullName evidence="2">Cup</fullName>
    </submittedName>
</protein>
<dbReference type="EMBL" id="JTDY01001931">
    <property type="protein sequence ID" value="KOB72521.1"/>
    <property type="molecule type" value="Genomic_DNA"/>
</dbReference>
<name>A0A0L7LBC5_OPEBR</name>
<dbReference type="Proteomes" id="UP000037510">
    <property type="component" value="Unassembled WGS sequence"/>
</dbReference>
<reference evidence="2 3" key="1">
    <citation type="journal article" date="2015" name="Genome Biol. Evol.">
        <title>The genome of winter moth (Operophtera brumata) provides a genomic perspective on sexual dimorphism and phenology.</title>
        <authorList>
            <person name="Derks M.F."/>
            <person name="Smit S."/>
            <person name="Salis L."/>
            <person name="Schijlen E."/>
            <person name="Bossers A."/>
            <person name="Mateman C."/>
            <person name="Pijl A.S."/>
            <person name="de Ridder D."/>
            <person name="Groenen M.A."/>
            <person name="Visser M.E."/>
            <person name="Megens H.J."/>
        </authorList>
    </citation>
    <scope>NUCLEOTIDE SEQUENCE [LARGE SCALE GENOMIC DNA]</scope>
    <source>
        <strain evidence="2">WM2013NL</strain>
        <tissue evidence="2">Head and thorax</tissue>
    </source>
</reference>
<dbReference type="AlphaFoldDB" id="A0A0L7LBC5"/>
<sequence length="93" mass="10219">MDAEQKHGAATPPTPESSTATTATGHPSRSSLQTLTCTTGLKSGEITAQHLMQQLGNPGLQSRHREMLLTILRLQQQHHQRQACRPVFRLPVN</sequence>
<evidence type="ECO:0000256" key="1">
    <source>
        <dbReference type="SAM" id="MobiDB-lite"/>
    </source>
</evidence>
<feature type="region of interest" description="Disordered" evidence="1">
    <location>
        <begin position="1"/>
        <end position="33"/>
    </location>
</feature>
<proteinExistence type="predicted"/>
<gene>
    <name evidence="2" type="ORF">OBRU01_12117</name>
</gene>
<accession>A0A0L7LBC5</accession>
<organism evidence="2 3">
    <name type="scientific">Operophtera brumata</name>
    <name type="common">Winter moth</name>
    <name type="synonym">Phalaena brumata</name>
    <dbReference type="NCBI Taxonomy" id="104452"/>
    <lineage>
        <taxon>Eukaryota</taxon>
        <taxon>Metazoa</taxon>
        <taxon>Ecdysozoa</taxon>
        <taxon>Arthropoda</taxon>
        <taxon>Hexapoda</taxon>
        <taxon>Insecta</taxon>
        <taxon>Pterygota</taxon>
        <taxon>Neoptera</taxon>
        <taxon>Endopterygota</taxon>
        <taxon>Lepidoptera</taxon>
        <taxon>Glossata</taxon>
        <taxon>Ditrysia</taxon>
        <taxon>Geometroidea</taxon>
        <taxon>Geometridae</taxon>
        <taxon>Larentiinae</taxon>
        <taxon>Operophtera</taxon>
    </lineage>
</organism>
<keyword evidence="3" id="KW-1185">Reference proteome</keyword>
<evidence type="ECO:0000313" key="2">
    <source>
        <dbReference type="EMBL" id="KOB72521.1"/>
    </source>
</evidence>
<evidence type="ECO:0000313" key="3">
    <source>
        <dbReference type="Proteomes" id="UP000037510"/>
    </source>
</evidence>
<comment type="caution">
    <text evidence="2">The sequence shown here is derived from an EMBL/GenBank/DDBJ whole genome shotgun (WGS) entry which is preliminary data.</text>
</comment>